<evidence type="ECO:0000313" key="12">
    <source>
        <dbReference type="EMBL" id="PKI35595.1"/>
    </source>
</evidence>
<evidence type="ECO:0000259" key="10">
    <source>
        <dbReference type="Pfam" id="PF26410"/>
    </source>
</evidence>
<dbReference type="InterPro" id="IPR001547">
    <property type="entry name" value="Glyco_hydro_5"/>
</dbReference>
<dbReference type="GO" id="GO:0000272">
    <property type="term" value="P:polysaccharide catabolic process"/>
    <property type="evidence" value="ECO:0007669"/>
    <property type="project" value="InterPro"/>
</dbReference>
<evidence type="ECO:0000256" key="2">
    <source>
        <dbReference type="ARBA" id="ARBA00004613"/>
    </source>
</evidence>
<dbReference type="PANTHER" id="PTHR31451:SF39">
    <property type="entry name" value="MANNAN ENDO-1,4-BETA-MANNOSIDASE 1"/>
    <property type="match status" value="1"/>
</dbReference>
<keyword evidence="14" id="KW-1185">Reference proteome</keyword>
<evidence type="ECO:0000256" key="7">
    <source>
        <dbReference type="ARBA" id="ARBA00022801"/>
    </source>
</evidence>
<evidence type="ECO:0000313" key="11">
    <source>
        <dbReference type="EMBL" id="OWM75483.1"/>
    </source>
</evidence>
<feature type="signal peptide" evidence="9">
    <location>
        <begin position="1"/>
        <end position="22"/>
    </location>
</feature>
<evidence type="ECO:0000256" key="9">
    <source>
        <dbReference type="SAM" id="SignalP"/>
    </source>
</evidence>
<dbReference type="PANTHER" id="PTHR31451">
    <property type="match status" value="1"/>
</dbReference>
<dbReference type="Gene3D" id="3.20.20.80">
    <property type="entry name" value="Glycosidases"/>
    <property type="match status" value="1"/>
</dbReference>
<dbReference type="GeneID" id="116194304"/>
<dbReference type="GO" id="GO:0016985">
    <property type="term" value="F:mannan endo-1,4-beta-mannosidase activity"/>
    <property type="evidence" value="ECO:0007669"/>
    <property type="project" value="UniProtKB-EC"/>
</dbReference>
<protein>
    <recommendedName>
        <fullName evidence="4">mannan endo-1,4-beta-mannosidase</fullName>
        <ecNumber evidence="4">3.2.1.78</ecNumber>
    </recommendedName>
</protein>
<dbReference type="EMBL" id="PGOL01005256">
    <property type="protein sequence ID" value="PKI35595.1"/>
    <property type="molecule type" value="Genomic_DNA"/>
</dbReference>
<evidence type="ECO:0000313" key="13">
    <source>
        <dbReference type="Proteomes" id="UP000197138"/>
    </source>
</evidence>
<reference evidence="13" key="1">
    <citation type="journal article" date="2017" name="Plant J.">
        <title>The pomegranate (Punica granatum L.) genome and the genomics of punicalagin biosynthesis.</title>
        <authorList>
            <person name="Qin G."/>
            <person name="Xu C."/>
            <person name="Ming R."/>
            <person name="Tang H."/>
            <person name="Guyot R."/>
            <person name="Kramer E.M."/>
            <person name="Hu Y."/>
            <person name="Yi X."/>
            <person name="Qi Y."/>
            <person name="Xu X."/>
            <person name="Gao Z."/>
            <person name="Pan H."/>
            <person name="Jian J."/>
            <person name="Tian Y."/>
            <person name="Yue Z."/>
            <person name="Xu Y."/>
        </authorList>
    </citation>
    <scope>NUCLEOTIDE SEQUENCE [LARGE SCALE GENOMIC DNA]</scope>
    <source>
        <strain evidence="13">cv. Dabenzi</strain>
    </source>
</reference>
<evidence type="ECO:0000256" key="5">
    <source>
        <dbReference type="ARBA" id="ARBA00022525"/>
    </source>
</evidence>
<evidence type="ECO:0000256" key="8">
    <source>
        <dbReference type="ARBA" id="ARBA00023295"/>
    </source>
</evidence>
<reference evidence="11" key="2">
    <citation type="submission" date="2017-06" db="EMBL/GenBank/DDBJ databases">
        <title>The pomegranate genome and the genomics of punicalagin biosynthesis.</title>
        <authorList>
            <person name="Xu C."/>
        </authorList>
    </citation>
    <scope>NUCLEOTIDE SEQUENCE [LARGE SCALE GENOMIC DNA]</scope>
    <source>
        <tissue evidence="11">Fresh leaf</tissue>
    </source>
</reference>
<dbReference type="STRING" id="22663.A0A218WS79"/>
<evidence type="ECO:0000256" key="6">
    <source>
        <dbReference type="ARBA" id="ARBA00022729"/>
    </source>
</evidence>
<proteinExistence type="inferred from homology"/>
<feature type="domain" description="Glycoside hydrolase family 5" evidence="10">
    <location>
        <begin position="40"/>
        <end position="374"/>
    </location>
</feature>
<dbReference type="EMBL" id="MTKT01003240">
    <property type="protein sequence ID" value="OWM75483.1"/>
    <property type="molecule type" value="Genomic_DNA"/>
</dbReference>
<dbReference type="InterPro" id="IPR017853">
    <property type="entry name" value="GH"/>
</dbReference>
<dbReference type="GO" id="GO:0005576">
    <property type="term" value="C:extracellular region"/>
    <property type="evidence" value="ECO:0007669"/>
    <property type="project" value="UniProtKB-SubCell"/>
</dbReference>
<evidence type="ECO:0000313" key="14">
    <source>
        <dbReference type="Proteomes" id="UP000233551"/>
    </source>
</evidence>
<keyword evidence="5" id="KW-0964">Secreted</keyword>
<accession>A0A218WS79</accession>
<comment type="caution">
    <text evidence="11">The sequence shown here is derived from an EMBL/GenBank/DDBJ whole genome shotgun (WGS) entry which is preliminary data.</text>
</comment>
<comment type="subcellular location">
    <subcellularLocation>
        <location evidence="2">Secreted</location>
    </subcellularLocation>
</comment>
<evidence type="ECO:0000256" key="1">
    <source>
        <dbReference type="ARBA" id="ARBA00001678"/>
    </source>
</evidence>
<dbReference type="FunFam" id="3.20.20.80:FF:000012">
    <property type="entry name" value="Mannan endo-1,4-beta-mannosidase 6"/>
    <property type="match status" value="1"/>
</dbReference>
<sequence>MTSIVVKLGLLSLLVLFLGANGRVGPANHTALYVADGGPFVRASGIHFAVNRKSLFLNGFNAYWMMYMASDPSTRDKVSSAIEQAAKSGMNVARTWAFADGGSKALQTSPGSYNEEVFRGLDFVISEAKKHGVYLILSLVNNWDDFGGRKQYVQWARDHGQSLSSDDDFFTNPVVKGFYKNHVKAVLTRINSFTRVAYKDESNIFSWELMNEPRCQSDPSGKWLQDWVSEMATYVKSIDSNHMLEVGLEGFYGQTVPGKAQQINPNGWLMGSDFISNNQVPQVDFATIHMYPEQWLSGSREQEQAAFVDKWVQAHIQDSKSILQKPMIIAEFGKSSKSQGYSLEKRDSYFGKIYNAVYVSSRDGGACVGGLFWQLLARGMSNMGDGYEVVLEDSPSTASLIAVQSSKMSSI</sequence>
<dbReference type="Proteomes" id="UP000197138">
    <property type="component" value="Unassembled WGS sequence"/>
</dbReference>
<evidence type="ECO:0000256" key="3">
    <source>
        <dbReference type="ARBA" id="ARBA00005641"/>
    </source>
</evidence>
<reference evidence="12 14" key="3">
    <citation type="submission" date="2017-11" db="EMBL/GenBank/DDBJ databases">
        <title>De-novo sequencing of pomegranate (Punica granatum L.) genome.</title>
        <authorList>
            <person name="Akparov Z."/>
            <person name="Amiraslanov A."/>
            <person name="Hajiyeva S."/>
            <person name="Abbasov M."/>
            <person name="Kaur K."/>
            <person name="Hamwieh A."/>
            <person name="Solovyev V."/>
            <person name="Salamov A."/>
            <person name="Braich B."/>
            <person name="Kosarev P."/>
            <person name="Mahmoud A."/>
            <person name="Hajiyev E."/>
            <person name="Babayeva S."/>
            <person name="Izzatullayeva V."/>
            <person name="Mammadov A."/>
            <person name="Mammadov A."/>
            <person name="Sharifova S."/>
            <person name="Ojaghi J."/>
            <person name="Eynullazada K."/>
            <person name="Bayramov B."/>
            <person name="Abdulazimova A."/>
            <person name="Shahmuradov I."/>
        </authorList>
    </citation>
    <scope>NUCLEOTIDE SEQUENCE [LARGE SCALE GENOMIC DNA]</scope>
    <source>
        <strain evidence="12">AG2017</strain>
        <strain evidence="14">cv. AG2017</strain>
        <tissue evidence="12">Leaf</tissue>
    </source>
</reference>
<feature type="chain" id="PRO_5014071759" description="mannan endo-1,4-beta-mannosidase" evidence="9">
    <location>
        <begin position="23"/>
        <end position="411"/>
    </location>
</feature>
<keyword evidence="7" id="KW-0378">Hydrolase</keyword>
<dbReference type="EC" id="3.2.1.78" evidence="4"/>
<organism evidence="11 13">
    <name type="scientific">Punica granatum</name>
    <name type="common">Pomegranate</name>
    <dbReference type="NCBI Taxonomy" id="22663"/>
    <lineage>
        <taxon>Eukaryota</taxon>
        <taxon>Viridiplantae</taxon>
        <taxon>Streptophyta</taxon>
        <taxon>Embryophyta</taxon>
        <taxon>Tracheophyta</taxon>
        <taxon>Spermatophyta</taxon>
        <taxon>Magnoliopsida</taxon>
        <taxon>eudicotyledons</taxon>
        <taxon>Gunneridae</taxon>
        <taxon>Pentapetalae</taxon>
        <taxon>rosids</taxon>
        <taxon>malvids</taxon>
        <taxon>Myrtales</taxon>
        <taxon>Lythraceae</taxon>
        <taxon>Punica</taxon>
    </lineage>
</organism>
<comment type="similarity">
    <text evidence="3">Belongs to the glycosyl hydrolase 5 (cellulase A) family.</text>
</comment>
<dbReference type="Pfam" id="PF26410">
    <property type="entry name" value="GH5_mannosidase"/>
    <property type="match status" value="1"/>
</dbReference>
<dbReference type="OrthoDB" id="406631at2759"/>
<dbReference type="AlphaFoldDB" id="A0A218WS79"/>
<keyword evidence="6 9" id="KW-0732">Signal</keyword>
<keyword evidence="8" id="KW-0326">Glycosidase</keyword>
<gene>
    <name evidence="11" type="ORF">CDL15_Pgr021647</name>
    <name evidence="12" type="ORF">CRG98_044049</name>
</gene>
<dbReference type="Proteomes" id="UP000233551">
    <property type="component" value="Unassembled WGS sequence"/>
</dbReference>
<dbReference type="InterPro" id="IPR045053">
    <property type="entry name" value="MAN-like"/>
</dbReference>
<comment type="catalytic activity">
    <reaction evidence="1">
        <text>Random hydrolysis of (1-&gt;4)-beta-D-mannosidic linkages in mannans, galactomannans and glucomannans.</text>
        <dbReference type="EC" id="3.2.1.78"/>
    </reaction>
</comment>
<name>A0A218WS79_PUNGR</name>
<evidence type="ECO:0000256" key="4">
    <source>
        <dbReference type="ARBA" id="ARBA00012706"/>
    </source>
</evidence>
<dbReference type="SUPFAM" id="SSF51445">
    <property type="entry name" value="(Trans)glycosidases"/>
    <property type="match status" value="1"/>
</dbReference>